<keyword evidence="5" id="KW-0560">Oxidoreductase</keyword>
<dbReference type="InterPro" id="IPR016166">
    <property type="entry name" value="FAD-bd_PCMH"/>
</dbReference>
<dbReference type="InterPro" id="IPR016167">
    <property type="entry name" value="FAD-bd_PCMH_sub1"/>
</dbReference>
<dbReference type="GO" id="GO:0016491">
    <property type="term" value="F:oxidoreductase activity"/>
    <property type="evidence" value="ECO:0007669"/>
    <property type="project" value="UniProtKB-KW"/>
</dbReference>
<dbReference type="SUPFAM" id="SSF56176">
    <property type="entry name" value="FAD-binding/transporter-associated domain-like"/>
    <property type="match status" value="1"/>
</dbReference>
<dbReference type="InterPro" id="IPR050416">
    <property type="entry name" value="FAD-linked_Oxidoreductase"/>
</dbReference>
<protein>
    <submittedName>
        <fullName evidence="7">FAD-binding oxidoreductase</fullName>
    </submittedName>
</protein>
<dbReference type="EMBL" id="BPQB01000120">
    <property type="protein sequence ID" value="GJE99792.1"/>
    <property type="molecule type" value="Genomic_DNA"/>
</dbReference>
<evidence type="ECO:0000256" key="5">
    <source>
        <dbReference type="ARBA" id="ARBA00023002"/>
    </source>
</evidence>
<dbReference type="Gene3D" id="3.40.462.20">
    <property type="match status" value="1"/>
</dbReference>
<dbReference type="SUPFAM" id="SSF55103">
    <property type="entry name" value="FAD-linked oxidases, C-terminal domain"/>
    <property type="match status" value="1"/>
</dbReference>
<reference evidence="7 8" key="1">
    <citation type="submission" date="2021-08" db="EMBL/GenBank/DDBJ databases">
        <title>Draft Genome Sequence of Phanerochaete sordida strain YK-624.</title>
        <authorList>
            <person name="Mori T."/>
            <person name="Dohra H."/>
            <person name="Suzuki T."/>
            <person name="Kawagishi H."/>
            <person name="Hirai H."/>
        </authorList>
    </citation>
    <scope>NUCLEOTIDE SEQUENCE [LARGE SCALE GENOMIC DNA]</scope>
    <source>
        <strain evidence="7 8">YK-624</strain>
    </source>
</reference>
<gene>
    <name evidence="7" type="ORF">PsYK624_160630</name>
</gene>
<evidence type="ECO:0000313" key="8">
    <source>
        <dbReference type="Proteomes" id="UP000703269"/>
    </source>
</evidence>
<evidence type="ECO:0000256" key="2">
    <source>
        <dbReference type="ARBA" id="ARBA00005466"/>
    </source>
</evidence>
<dbReference type="OrthoDB" id="415825at2759"/>
<keyword evidence="8" id="KW-1185">Reference proteome</keyword>
<dbReference type="InterPro" id="IPR036318">
    <property type="entry name" value="FAD-bd_PCMH-like_sf"/>
</dbReference>
<dbReference type="PROSITE" id="PS51387">
    <property type="entry name" value="FAD_PCMH"/>
    <property type="match status" value="1"/>
</dbReference>
<evidence type="ECO:0000256" key="1">
    <source>
        <dbReference type="ARBA" id="ARBA00001974"/>
    </source>
</evidence>
<keyword evidence="4" id="KW-0274">FAD</keyword>
<dbReference type="InterPro" id="IPR016169">
    <property type="entry name" value="FAD-bd_PCMH_sub2"/>
</dbReference>
<feature type="domain" description="FAD-binding PCMH-type" evidence="6">
    <location>
        <begin position="33"/>
        <end position="203"/>
    </location>
</feature>
<dbReference type="PANTHER" id="PTHR42973">
    <property type="entry name" value="BINDING OXIDOREDUCTASE, PUTATIVE (AFU_ORTHOLOGUE AFUA_1G17690)-RELATED"/>
    <property type="match status" value="1"/>
</dbReference>
<dbReference type="InterPro" id="IPR012951">
    <property type="entry name" value="BBE"/>
</dbReference>
<comment type="cofactor">
    <cofactor evidence="1">
        <name>FAD</name>
        <dbReference type="ChEBI" id="CHEBI:57692"/>
    </cofactor>
</comment>
<organism evidence="7 8">
    <name type="scientific">Phanerochaete sordida</name>
    <dbReference type="NCBI Taxonomy" id="48140"/>
    <lineage>
        <taxon>Eukaryota</taxon>
        <taxon>Fungi</taxon>
        <taxon>Dikarya</taxon>
        <taxon>Basidiomycota</taxon>
        <taxon>Agaricomycotina</taxon>
        <taxon>Agaricomycetes</taxon>
        <taxon>Polyporales</taxon>
        <taxon>Phanerochaetaceae</taxon>
        <taxon>Phanerochaete</taxon>
    </lineage>
</organism>
<dbReference type="AlphaFoldDB" id="A0A9P3LMZ4"/>
<dbReference type="PANTHER" id="PTHR42973:SF39">
    <property type="entry name" value="FAD-BINDING PCMH-TYPE DOMAIN-CONTAINING PROTEIN"/>
    <property type="match status" value="1"/>
</dbReference>
<dbReference type="Proteomes" id="UP000703269">
    <property type="component" value="Unassembled WGS sequence"/>
</dbReference>
<dbReference type="Gene3D" id="3.30.43.10">
    <property type="entry name" value="Uridine Diphospho-n-acetylenolpyruvylglucosamine Reductase, domain 2"/>
    <property type="match status" value="1"/>
</dbReference>
<comment type="caution">
    <text evidence="7">The sequence shown here is derived from an EMBL/GenBank/DDBJ whole genome shotgun (WGS) entry which is preliminary data.</text>
</comment>
<sequence>MVADITSVLPKDQILTPKDGEAYKEALHRWADNAERPAKFIVFPKTSEEVANTVKWAVANGLEIAIKGGGHSTSGASSSEDLVIDLRHFGGVTVDTEKRLLTVGGGAIWETVDKEAAKYGLATVGGTVNHTGVGGLTLGGGYGWLTPKYGLTIDNLVQAEVVTASGDILTCSETENADLFWAIRGAGSNFGVVTYFVLKAYPQTNPVWSGLVVFTPPQLPALIKAARTWAASASEDESCFIFFACPPPAFQPMPVLLPFFNGPEEDARKRFKPFFDVGPVADMTKVIPYEQQNSLQNPMAGHGDRKVLKSAALSAIDEGIIMTLFKEYVKLTQEQPEAKTCAILVELHSFEKLMQVPFEATSFANRGPFYNITFALRWKSPELDSVMREWASSHAKAVRHEESERSGMNLEAARGYANFGLGDEKARDVFGENYDRLAEVKAKYDPQLVFRKWFPIVPKGYTGEVPA</sequence>
<dbReference type="InterPro" id="IPR006094">
    <property type="entry name" value="Oxid_FAD_bind_N"/>
</dbReference>
<comment type="similarity">
    <text evidence="2">Belongs to the oxygen-dependent FAD-linked oxidoreductase family.</text>
</comment>
<dbReference type="Pfam" id="PF08031">
    <property type="entry name" value="BBE"/>
    <property type="match status" value="1"/>
</dbReference>
<keyword evidence="3" id="KW-0285">Flavoprotein</keyword>
<dbReference type="Gene3D" id="3.30.465.10">
    <property type="match status" value="1"/>
</dbReference>
<name>A0A9P3LMZ4_9APHY</name>
<accession>A0A9P3LMZ4</accession>
<proteinExistence type="inferred from homology"/>
<dbReference type="Pfam" id="PF01565">
    <property type="entry name" value="FAD_binding_4"/>
    <property type="match status" value="1"/>
</dbReference>
<dbReference type="GO" id="GO:0071949">
    <property type="term" value="F:FAD binding"/>
    <property type="evidence" value="ECO:0007669"/>
    <property type="project" value="InterPro"/>
</dbReference>
<dbReference type="InterPro" id="IPR016164">
    <property type="entry name" value="FAD-linked_Oxase-like_C"/>
</dbReference>
<evidence type="ECO:0000259" key="6">
    <source>
        <dbReference type="PROSITE" id="PS51387"/>
    </source>
</evidence>
<evidence type="ECO:0000256" key="4">
    <source>
        <dbReference type="ARBA" id="ARBA00022827"/>
    </source>
</evidence>
<evidence type="ECO:0000256" key="3">
    <source>
        <dbReference type="ARBA" id="ARBA00022630"/>
    </source>
</evidence>
<evidence type="ECO:0000313" key="7">
    <source>
        <dbReference type="EMBL" id="GJE99792.1"/>
    </source>
</evidence>